<dbReference type="AlphaFoldDB" id="A0A024EGH9"/>
<dbReference type="KEGG" id="pman:OU5_4970"/>
<evidence type="ECO:0000313" key="3">
    <source>
        <dbReference type="Proteomes" id="UP000026913"/>
    </source>
</evidence>
<organism evidence="2 3">
    <name type="scientific">Pseudomonas mandelii JR-1</name>
    <dbReference type="NCBI Taxonomy" id="1147786"/>
    <lineage>
        <taxon>Bacteria</taxon>
        <taxon>Pseudomonadati</taxon>
        <taxon>Pseudomonadota</taxon>
        <taxon>Gammaproteobacteria</taxon>
        <taxon>Pseudomonadales</taxon>
        <taxon>Pseudomonadaceae</taxon>
        <taxon>Pseudomonas</taxon>
    </lineage>
</organism>
<feature type="domain" description="PA1123-like" evidence="1">
    <location>
        <begin position="1"/>
        <end position="105"/>
    </location>
</feature>
<proteinExistence type="predicted"/>
<dbReference type="OrthoDB" id="7014001at2"/>
<dbReference type="Gene3D" id="3.90.1650.10">
    <property type="entry name" value="PA1123-like"/>
    <property type="match status" value="1"/>
</dbReference>
<dbReference type="InterPro" id="IPR023117">
    <property type="entry name" value="PA1123-like_domain"/>
</dbReference>
<evidence type="ECO:0000313" key="2">
    <source>
        <dbReference type="EMBL" id="AHZ72049.1"/>
    </source>
</evidence>
<evidence type="ECO:0000259" key="1">
    <source>
        <dbReference type="Pfam" id="PF09634"/>
    </source>
</evidence>
<dbReference type="RefSeq" id="WP_010457284.1">
    <property type="nucleotide sequence ID" value="NZ_CP005960.1"/>
</dbReference>
<dbReference type="Pfam" id="PF09634">
    <property type="entry name" value="DUF2025"/>
    <property type="match status" value="1"/>
</dbReference>
<dbReference type="GeneID" id="46430717"/>
<dbReference type="HOGENOM" id="CLU_2220955_0_0_6"/>
<accession>A0A024EGH9</accession>
<name>A0A024EGH9_9PSED</name>
<protein>
    <recommendedName>
        <fullName evidence="1">PA1123-like domain-containing protein</fullName>
    </recommendedName>
</protein>
<gene>
    <name evidence="2" type="ORF">OU5_4970</name>
</gene>
<dbReference type="Proteomes" id="UP000026913">
    <property type="component" value="Chromosome"/>
</dbReference>
<sequence>MRITSELICQAADQLKGFVGLNRKTGHYIVRFSEDSFGMDVADDGIIPTSEFVWAPGPGQAMTLKRELIQLLLDQNIDDRINVTEPLRVYMNRREVPEISAVRSLVRG</sequence>
<dbReference type="SUPFAM" id="SSF160477">
    <property type="entry name" value="PA1123-like"/>
    <property type="match status" value="1"/>
</dbReference>
<reference evidence="2 3" key="1">
    <citation type="journal article" date="2012" name="J. Bacteriol.">
        <title>Genome sequence of cold-adapted Pseudomonas mandelii strain JR-1.</title>
        <authorList>
            <person name="Jang S.H."/>
            <person name="Kim J."/>
            <person name="Kim J."/>
            <person name="Hong S."/>
            <person name="Lee C."/>
        </authorList>
    </citation>
    <scope>NUCLEOTIDE SEQUENCE [LARGE SCALE GENOMIC DNA]</scope>
    <source>
        <strain evidence="2 3">JR-1</strain>
    </source>
</reference>
<dbReference type="EMBL" id="CP005960">
    <property type="protein sequence ID" value="AHZ72049.1"/>
    <property type="molecule type" value="Genomic_DNA"/>
</dbReference>
<dbReference type="InterPro" id="IPR036808">
    <property type="entry name" value="PA1123-like_sf"/>
</dbReference>